<proteinExistence type="predicted"/>
<comment type="caution">
    <text evidence="2">The sequence shown here is derived from an EMBL/GenBank/DDBJ whole genome shotgun (WGS) entry which is preliminary data.</text>
</comment>
<accession>A0A8K0N2E4</accession>
<name>A0A8K0N2E4_COCNU</name>
<organism evidence="2 3">
    <name type="scientific">Cocos nucifera</name>
    <name type="common">Coconut palm</name>
    <dbReference type="NCBI Taxonomy" id="13894"/>
    <lineage>
        <taxon>Eukaryota</taxon>
        <taxon>Viridiplantae</taxon>
        <taxon>Streptophyta</taxon>
        <taxon>Embryophyta</taxon>
        <taxon>Tracheophyta</taxon>
        <taxon>Spermatophyta</taxon>
        <taxon>Magnoliopsida</taxon>
        <taxon>Liliopsida</taxon>
        <taxon>Arecaceae</taxon>
        <taxon>Arecoideae</taxon>
        <taxon>Cocoseae</taxon>
        <taxon>Attaleinae</taxon>
        <taxon>Cocos</taxon>
    </lineage>
</organism>
<dbReference type="AlphaFoldDB" id="A0A8K0N2E4"/>
<evidence type="ECO:0000256" key="1">
    <source>
        <dbReference type="SAM" id="MobiDB-lite"/>
    </source>
</evidence>
<feature type="region of interest" description="Disordered" evidence="1">
    <location>
        <begin position="113"/>
        <end position="138"/>
    </location>
</feature>
<sequence>MAKVVEASSAKVAKAKHEAKAFAQKAEEQVVEIECKSEERLVEARQLAIEAFRAFEDFTWEWASVIEVYKASNELHKEKIAFNQGTYEIGYGAGFDDCQHRVAIQLPKPDLSFLDKDDEDGDVGGGEAFSQKSADVEE</sequence>
<protein>
    <submittedName>
        <fullName evidence="2">Uncharacterized protein</fullName>
    </submittedName>
</protein>
<reference evidence="2" key="2">
    <citation type="submission" date="2019-07" db="EMBL/GenBank/DDBJ databases">
        <authorList>
            <person name="Yang Y."/>
            <person name="Bocs S."/>
            <person name="Baudouin L."/>
        </authorList>
    </citation>
    <scope>NUCLEOTIDE SEQUENCE</scope>
    <source>
        <tissue evidence="2">Spear leaf of Hainan Tall coconut</tissue>
    </source>
</reference>
<dbReference type="Proteomes" id="UP000797356">
    <property type="component" value="Chromosome 6"/>
</dbReference>
<evidence type="ECO:0000313" key="3">
    <source>
        <dbReference type="Proteomes" id="UP000797356"/>
    </source>
</evidence>
<gene>
    <name evidence="2" type="ORF">COCNU_06G003050</name>
</gene>
<dbReference type="EMBL" id="CM017877">
    <property type="protein sequence ID" value="KAG1346476.1"/>
    <property type="molecule type" value="Genomic_DNA"/>
</dbReference>
<keyword evidence="3" id="KW-1185">Reference proteome</keyword>
<reference evidence="2" key="1">
    <citation type="journal article" date="2017" name="Gigascience">
        <title>The genome draft of coconut (Cocos nucifera).</title>
        <authorList>
            <person name="Xiao Y."/>
            <person name="Xu P."/>
            <person name="Fan H."/>
            <person name="Baudouin L."/>
            <person name="Xia W."/>
            <person name="Bocs S."/>
            <person name="Xu J."/>
            <person name="Li Q."/>
            <person name="Guo A."/>
            <person name="Zhou L."/>
            <person name="Li J."/>
            <person name="Wu Y."/>
            <person name="Ma Z."/>
            <person name="Armero A."/>
            <person name="Issali A.E."/>
            <person name="Liu N."/>
            <person name="Peng M."/>
            <person name="Yang Y."/>
        </authorList>
    </citation>
    <scope>NUCLEOTIDE SEQUENCE</scope>
    <source>
        <tissue evidence="2">Spear leaf of Hainan Tall coconut</tissue>
    </source>
</reference>
<evidence type="ECO:0000313" key="2">
    <source>
        <dbReference type="EMBL" id="KAG1346476.1"/>
    </source>
</evidence>